<organism evidence="3 4">
    <name type="scientific">Algoriphagus jejuensis</name>
    <dbReference type="NCBI Taxonomy" id="419934"/>
    <lineage>
        <taxon>Bacteria</taxon>
        <taxon>Pseudomonadati</taxon>
        <taxon>Bacteroidota</taxon>
        <taxon>Cytophagia</taxon>
        <taxon>Cytophagales</taxon>
        <taxon>Cyclobacteriaceae</taxon>
        <taxon>Algoriphagus</taxon>
    </lineage>
</organism>
<dbReference type="EMBL" id="BAAAFI010000048">
    <property type="protein sequence ID" value="GAA0881107.1"/>
    <property type="molecule type" value="Genomic_DNA"/>
</dbReference>
<feature type="chain" id="PRO_5046418812" description="3-keto-alpha-glucoside-1,2-lyase/3-keto-2-hydroxy-glucal hydratase domain-containing protein" evidence="1">
    <location>
        <begin position="24"/>
        <end position="208"/>
    </location>
</feature>
<name>A0ABN1N576_9BACT</name>
<sequence length="208" mass="23664">MKEAITSLLLIALAQVAFGQVLAPNLQDESLWYLQNREVSKNYGNGVILNAAEGDGMMVLQDYTFNSGTIEFEVKGEDRQGASFVGLAFNIQDDTEYETFYFRPFNFQNEDRKTHSVQYTYNPDFPWEVLRTKFPGKYENLLDPAPDPNGWFHVRITIDKGQIKAFVNHQTKPSLEVQSLSKNEDGKIGIWVGNGSKGEFRNLKITSH</sequence>
<feature type="domain" description="3-keto-alpha-glucoside-1,2-lyase/3-keto-2-hydroxy-glucal hydratase" evidence="2">
    <location>
        <begin position="42"/>
        <end position="206"/>
    </location>
</feature>
<gene>
    <name evidence="3" type="ORF">GCM10009119_40770</name>
</gene>
<evidence type="ECO:0000313" key="4">
    <source>
        <dbReference type="Proteomes" id="UP001500469"/>
    </source>
</evidence>
<comment type="caution">
    <text evidence="3">The sequence shown here is derived from an EMBL/GenBank/DDBJ whole genome shotgun (WGS) entry which is preliminary data.</text>
</comment>
<protein>
    <recommendedName>
        <fullName evidence="2">3-keto-alpha-glucoside-1,2-lyase/3-keto-2-hydroxy-glucal hydratase domain-containing protein</fullName>
    </recommendedName>
</protein>
<evidence type="ECO:0000313" key="3">
    <source>
        <dbReference type="EMBL" id="GAA0881107.1"/>
    </source>
</evidence>
<reference evidence="3 4" key="1">
    <citation type="journal article" date="2019" name="Int. J. Syst. Evol. Microbiol.">
        <title>The Global Catalogue of Microorganisms (GCM) 10K type strain sequencing project: providing services to taxonomists for standard genome sequencing and annotation.</title>
        <authorList>
            <consortium name="The Broad Institute Genomics Platform"/>
            <consortium name="The Broad Institute Genome Sequencing Center for Infectious Disease"/>
            <person name="Wu L."/>
            <person name="Ma J."/>
        </authorList>
    </citation>
    <scope>NUCLEOTIDE SEQUENCE [LARGE SCALE GENOMIC DNA]</scope>
    <source>
        <strain evidence="3 4">JCM 16112</strain>
    </source>
</reference>
<evidence type="ECO:0000259" key="2">
    <source>
        <dbReference type="Pfam" id="PF06439"/>
    </source>
</evidence>
<dbReference type="Gene3D" id="2.60.120.560">
    <property type="entry name" value="Exo-inulinase, domain 1"/>
    <property type="match status" value="1"/>
</dbReference>
<accession>A0ABN1N576</accession>
<dbReference type="Proteomes" id="UP001500469">
    <property type="component" value="Unassembled WGS sequence"/>
</dbReference>
<keyword evidence="4" id="KW-1185">Reference proteome</keyword>
<dbReference type="Pfam" id="PF06439">
    <property type="entry name" value="3keto-disac_hyd"/>
    <property type="match status" value="1"/>
</dbReference>
<dbReference type="InterPro" id="IPR010496">
    <property type="entry name" value="AL/BT2_dom"/>
</dbReference>
<keyword evidence="1" id="KW-0732">Signal</keyword>
<evidence type="ECO:0000256" key="1">
    <source>
        <dbReference type="SAM" id="SignalP"/>
    </source>
</evidence>
<feature type="signal peptide" evidence="1">
    <location>
        <begin position="1"/>
        <end position="23"/>
    </location>
</feature>
<dbReference type="RefSeq" id="WP_343854797.1">
    <property type="nucleotide sequence ID" value="NZ_BAAAFI010000048.1"/>
</dbReference>
<proteinExistence type="predicted"/>